<dbReference type="InterPro" id="IPR050902">
    <property type="entry name" value="ABC_Transporter_SBP"/>
</dbReference>
<dbReference type="SUPFAM" id="SSF53807">
    <property type="entry name" value="Helical backbone' metal receptor"/>
    <property type="match status" value="1"/>
</dbReference>
<evidence type="ECO:0000313" key="4">
    <source>
        <dbReference type="Proteomes" id="UP000270272"/>
    </source>
</evidence>
<dbReference type="Pfam" id="PF01497">
    <property type="entry name" value="Peripla_BP_2"/>
    <property type="match status" value="1"/>
</dbReference>
<dbReference type="EMBL" id="LR134204">
    <property type="protein sequence ID" value="VEB89095.1"/>
    <property type="molecule type" value="Genomic_DNA"/>
</dbReference>
<dbReference type="CDD" id="cd01142">
    <property type="entry name" value="TroA_e"/>
    <property type="match status" value="1"/>
</dbReference>
<gene>
    <name evidence="3" type="ORF">NCTC11075_02067</name>
</gene>
<dbReference type="Gene3D" id="3.40.50.1980">
    <property type="entry name" value="Nitrogenase molybdenum iron protein domain"/>
    <property type="match status" value="2"/>
</dbReference>
<dbReference type="PROSITE" id="PS50983">
    <property type="entry name" value="FE_B12_PBP"/>
    <property type="match status" value="1"/>
</dbReference>
<name>A0A3S4I5J9_CITKO</name>
<evidence type="ECO:0000313" key="3">
    <source>
        <dbReference type="EMBL" id="VEB89095.1"/>
    </source>
</evidence>
<dbReference type="PANTHER" id="PTHR30535">
    <property type="entry name" value="VITAMIN B12-BINDING PROTEIN"/>
    <property type="match status" value="1"/>
</dbReference>
<dbReference type="AlphaFoldDB" id="A0A3S4I5J9"/>
<dbReference type="GO" id="GO:0071281">
    <property type="term" value="P:cellular response to iron ion"/>
    <property type="evidence" value="ECO:0007669"/>
    <property type="project" value="TreeGrafter"/>
</dbReference>
<accession>A0A3S4I5J9</accession>
<proteinExistence type="predicted"/>
<organism evidence="3 4">
    <name type="scientific">Citrobacter koseri</name>
    <name type="common">Citrobacter diversus</name>
    <dbReference type="NCBI Taxonomy" id="545"/>
    <lineage>
        <taxon>Bacteria</taxon>
        <taxon>Pseudomonadati</taxon>
        <taxon>Pseudomonadota</taxon>
        <taxon>Gammaproteobacteria</taxon>
        <taxon>Enterobacterales</taxon>
        <taxon>Enterobacteriaceae</taxon>
        <taxon>Citrobacter</taxon>
    </lineage>
</organism>
<dbReference type="PANTHER" id="PTHR30535:SF34">
    <property type="entry name" value="MOLYBDATE-BINDING PROTEIN MOLA"/>
    <property type="match status" value="1"/>
</dbReference>
<dbReference type="Proteomes" id="UP000270272">
    <property type="component" value="Chromosome"/>
</dbReference>
<sequence length="350" mass="39440">MFKSLRQLSLLALLFSLPFMAQAERTFTDQIGRQVTVPDTVDRVVVLQHQTLNLLVQMNATDKIVGVMANWKQQLGDGYARLAPELTTKAALGDLTHVDAEKLVALHPQVVFVTNYAPQEMIDKISSLGISVVAISLRHDAVGEQAKMNPTMTDEEQAYDQGLREGITLIGDIVNKPDEAKTLIAATDEGRKMVSDRLKNIPEDQRVRAYMANPELTTYGSGKYTGLMMAHAGALNVAASTIKGFKQVAMEQVIAWNPQVIFVQDRYPKVVDEILQSPQWQVIDAVKNHRVYLMPDYAKAWGYPMPEAMGIGELWMAKKLYPQKFQDIDMRKVANDWYQRFYRTDYQGVD</sequence>
<protein>
    <submittedName>
        <fullName evidence="3">Iron-chelating periplasmic-binding protein</fullName>
    </submittedName>
</protein>
<keyword evidence="1" id="KW-0732">Signal</keyword>
<feature type="signal peptide" evidence="1">
    <location>
        <begin position="1"/>
        <end position="23"/>
    </location>
</feature>
<feature type="chain" id="PRO_5018738616" evidence="1">
    <location>
        <begin position="24"/>
        <end position="350"/>
    </location>
</feature>
<reference evidence="3 4" key="1">
    <citation type="submission" date="2018-12" db="EMBL/GenBank/DDBJ databases">
        <authorList>
            <consortium name="Pathogen Informatics"/>
        </authorList>
    </citation>
    <scope>NUCLEOTIDE SEQUENCE [LARGE SCALE GENOMIC DNA]</scope>
    <source>
        <strain evidence="3 4">NCTC11075</strain>
    </source>
</reference>
<evidence type="ECO:0000259" key="2">
    <source>
        <dbReference type="PROSITE" id="PS50983"/>
    </source>
</evidence>
<dbReference type="InterPro" id="IPR002491">
    <property type="entry name" value="ABC_transptr_periplasmic_BD"/>
</dbReference>
<feature type="domain" description="Fe/B12 periplasmic-binding" evidence="2">
    <location>
        <begin position="43"/>
        <end position="324"/>
    </location>
</feature>
<evidence type="ECO:0000256" key="1">
    <source>
        <dbReference type="SAM" id="SignalP"/>
    </source>
</evidence>